<sequence length="357" mass="42187">MDNKEEMQADYPEKYPPFILDPVHVEYPVRKFPGTGDSSETIAHKWKSQPEVLTSGKTPIEEIKNYLYDYNITKELNKSQTIKDFDYKHAEKMRFNKHTSCLENHYIYPLSRRISERQPQCSAFTNSTMKESYSSPTIPPRLVTDKDQFKHPASLPLDPSEIEPKWRKDFEPLDTTHEGFEKYLDPYLTTSRLHHRPFTADQLTKSSASKDIITYYTFADVAWTRAPLQKPEHCNLPVTRPKSIYDREKFKEDFREIRTHNKQRWVPSSFRTETRDNYRSESAHLSSFVDNPEEDVRNYYSRRARNLPTNDVNEQATIQQSYNSETSHVIGTGRPICTVLDQYVKKNKRLERKMLKR</sequence>
<name>A0A9N9R296_9NEOP</name>
<reference evidence="1" key="2">
    <citation type="submission" date="2022-10" db="EMBL/GenBank/DDBJ databases">
        <authorList>
            <consortium name="ENA_rothamsted_submissions"/>
            <consortium name="culmorum"/>
            <person name="King R."/>
        </authorList>
    </citation>
    <scope>NUCLEOTIDE SEQUENCE</scope>
</reference>
<evidence type="ECO:0000313" key="2">
    <source>
        <dbReference type="Proteomes" id="UP001153714"/>
    </source>
</evidence>
<protein>
    <submittedName>
        <fullName evidence="1">Uncharacterized protein</fullName>
    </submittedName>
</protein>
<gene>
    <name evidence="1" type="ORF">DIATSA_LOCUS5908</name>
</gene>
<dbReference type="AlphaFoldDB" id="A0A9N9R296"/>
<dbReference type="EMBL" id="OU893350">
    <property type="protein sequence ID" value="CAG9788069.1"/>
    <property type="molecule type" value="Genomic_DNA"/>
</dbReference>
<accession>A0A9N9R296</accession>
<dbReference type="Proteomes" id="UP001153714">
    <property type="component" value="Chromosome 19"/>
</dbReference>
<proteinExistence type="predicted"/>
<dbReference type="OrthoDB" id="958254at2759"/>
<evidence type="ECO:0000313" key="1">
    <source>
        <dbReference type="EMBL" id="CAG9788069.1"/>
    </source>
</evidence>
<organism evidence="1 2">
    <name type="scientific">Diatraea saccharalis</name>
    <name type="common">sugarcane borer</name>
    <dbReference type="NCBI Taxonomy" id="40085"/>
    <lineage>
        <taxon>Eukaryota</taxon>
        <taxon>Metazoa</taxon>
        <taxon>Ecdysozoa</taxon>
        <taxon>Arthropoda</taxon>
        <taxon>Hexapoda</taxon>
        <taxon>Insecta</taxon>
        <taxon>Pterygota</taxon>
        <taxon>Neoptera</taxon>
        <taxon>Endopterygota</taxon>
        <taxon>Lepidoptera</taxon>
        <taxon>Glossata</taxon>
        <taxon>Ditrysia</taxon>
        <taxon>Pyraloidea</taxon>
        <taxon>Crambidae</taxon>
        <taxon>Crambinae</taxon>
        <taxon>Diatraea</taxon>
    </lineage>
</organism>
<reference evidence="1" key="1">
    <citation type="submission" date="2021-12" db="EMBL/GenBank/DDBJ databases">
        <authorList>
            <person name="King R."/>
        </authorList>
    </citation>
    <scope>NUCLEOTIDE SEQUENCE</scope>
</reference>
<keyword evidence="2" id="KW-1185">Reference proteome</keyword>